<feature type="compositionally biased region" description="Polar residues" evidence="1">
    <location>
        <begin position="1"/>
        <end position="18"/>
    </location>
</feature>
<protein>
    <submittedName>
        <fullName evidence="2">Uncharacterized protein</fullName>
    </submittedName>
</protein>
<dbReference type="EMBL" id="BAAARW010000026">
    <property type="protein sequence ID" value="GAA2442267.1"/>
    <property type="molecule type" value="Genomic_DNA"/>
</dbReference>
<reference evidence="3" key="1">
    <citation type="journal article" date="2019" name="Int. J. Syst. Evol. Microbiol.">
        <title>The Global Catalogue of Microorganisms (GCM) 10K type strain sequencing project: providing services to taxonomists for standard genome sequencing and annotation.</title>
        <authorList>
            <consortium name="The Broad Institute Genomics Platform"/>
            <consortium name="The Broad Institute Genome Sequencing Center for Infectious Disease"/>
            <person name="Wu L."/>
            <person name="Ma J."/>
        </authorList>
    </citation>
    <scope>NUCLEOTIDE SEQUENCE [LARGE SCALE GENOMIC DNA]</scope>
    <source>
        <strain evidence="3">JCM 3325</strain>
    </source>
</reference>
<organism evidence="2 3">
    <name type="scientific">Actinomadura vinacea</name>
    <dbReference type="NCBI Taxonomy" id="115336"/>
    <lineage>
        <taxon>Bacteria</taxon>
        <taxon>Bacillati</taxon>
        <taxon>Actinomycetota</taxon>
        <taxon>Actinomycetes</taxon>
        <taxon>Streptosporangiales</taxon>
        <taxon>Thermomonosporaceae</taxon>
        <taxon>Actinomadura</taxon>
    </lineage>
</organism>
<dbReference type="Proteomes" id="UP001501231">
    <property type="component" value="Unassembled WGS sequence"/>
</dbReference>
<sequence length="115" mass="12177">MAATAATQSNAMNATTHTVPAPRSPRRCTNLPFHLARRPVAQRLSPKSSPRATPGPRSIKTASPHQNRPSRRPVPAYSWAAGQARGGLPQALAGSGVTLLARHTKPLGHIKPRAT</sequence>
<accession>A0ABP5X193</accession>
<evidence type="ECO:0000256" key="1">
    <source>
        <dbReference type="SAM" id="MobiDB-lite"/>
    </source>
</evidence>
<comment type="caution">
    <text evidence="2">The sequence shown here is derived from an EMBL/GenBank/DDBJ whole genome shotgun (WGS) entry which is preliminary data.</text>
</comment>
<name>A0ABP5X193_9ACTN</name>
<gene>
    <name evidence="2" type="ORF">GCM10010191_68240</name>
</gene>
<feature type="region of interest" description="Disordered" evidence="1">
    <location>
        <begin position="1"/>
        <end position="77"/>
    </location>
</feature>
<evidence type="ECO:0000313" key="2">
    <source>
        <dbReference type="EMBL" id="GAA2442267.1"/>
    </source>
</evidence>
<keyword evidence="3" id="KW-1185">Reference proteome</keyword>
<proteinExistence type="predicted"/>
<evidence type="ECO:0000313" key="3">
    <source>
        <dbReference type="Proteomes" id="UP001501231"/>
    </source>
</evidence>